<evidence type="ECO:0000256" key="1">
    <source>
        <dbReference type="PROSITE-ProRule" id="PRU00042"/>
    </source>
</evidence>
<keyword evidence="1" id="KW-0862">Zinc</keyword>
<feature type="compositionally biased region" description="Polar residues" evidence="2">
    <location>
        <begin position="1"/>
        <end position="16"/>
    </location>
</feature>
<evidence type="ECO:0000313" key="5">
    <source>
        <dbReference type="Proteomes" id="UP001642501"/>
    </source>
</evidence>
<keyword evidence="1" id="KW-0863">Zinc-finger</keyword>
<dbReference type="EMBL" id="CAWUOM010000035">
    <property type="protein sequence ID" value="CAK7267449.1"/>
    <property type="molecule type" value="Genomic_DNA"/>
</dbReference>
<evidence type="ECO:0000313" key="4">
    <source>
        <dbReference type="EMBL" id="CAK7267449.1"/>
    </source>
</evidence>
<organism evidence="4 5">
    <name type="scientific">Sporothrix epigloea</name>
    <dbReference type="NCBI Taxonomy" id="1892477"/>
    <lineage>
        <taxon>Eukaryota</taxon>
        <taxon>Fungi</taxon>
        <taxon>Dikarya</taxon>
        <taxon>Ascomycota</taxon>
        <taxon>Pezizomycotina</taxon>
        <taxon>Sordariomycetes</taxon>
        <taxon>Sordariomycetidae</taxon>
        <taxon>Ophiostomatales</taxon>
        <taxon>Ophiostomataceae</taxon>
        <taxon>Sporothrix</taxon>
    </lineage>
</organism>
<dbReference type="Proteomes" id="UP001642501">
    <property type="component" value="Unassembled WGS sequence"/>
</dbReference>
<dbReference type="SUPFAM" id="SSF57667">
    <property type="entry name" value="beta-beta-alpha zinc fingers"/>
    <property type="match status" value="1"/>
</dbReference>
<dbReference type="InterPro" id="IPR013087">
    <property type="entry name" value="Znf_C2H2_type"/>
</dbReference>
<dbReference type="Gene3D" id="3.30.160.60">
    <property type="entry name" value="Classic Zinc Finger"/>
    <property type="match status" value="1"/>
</dbReference>
<comment type="caution">
    <text evidence="4">The sequence shown here is derived from an EMBL/GenBank/DDBJ whole genome shotgun (WGS) entry which is preliminary data.</text>
</comment>
<feature type="region of interest" description="Disordered" evidence="2">
    <location>
        <begin position="608"/>
        <end position="644"/>
    </location>
</feature>
<feature type="compositionally biased region" description="Low complexity" evidence="2">
    <location>
        <begin position="133"/>
        <end position="148"/>
    </location>
</feature>
<feature type="domain" description="C2H2-type" evidence="3">
    <location>
        <begin position="591"/>
        <end position="616"/>
    </location>
</feature>
<accession>A0ABP0DI29</accession>
<feature type="compositionally biased region" description="Polar residues" evidence="2">
    <location>
        <begin position="244"/>
        <end position="270"/>
    </location>
</feature>
<dbReference type="InterPro" id="IPR036236">
    <property type="entry name" value="Znf_C2H2_sf"/>
</dbReference>
<dbReference type="PROSITE" id="PS00028">
    <property type="entry name" value="ZINC_FINGER_C2H2_1"/>
    <property type="match status" value="1"/>
</dbReference>
<dbReference type="PANTHER" id="PTHR46179">
    <property type="entry name" value="ZINC FINGER PROTEIN"/>
    <property type="match status" value="1"/>
</dbReference>
<feature type="region of interest" description="Disordered" evidence="2">
    <location>
        <begin position="122"/>
        <end position="155"/>
    </location>
</feature>
<feature type="region of interest" description="Disordered" evidence="2">
    <location>
        <begin position="432"/>
        <end position="463"/>
    </location>
</feature>
<gene>
    <name evidence="4" type="ORF">SEPCBS57363_002591</name>
</gene>
<feature type="compositionally biased region" description="Polar residues" evidence="2">
    <location>
        <begin position="432"/>
        <end position="461"/>
    </location>
</feature>
<dbReference type="SMART" id="SM00355">
    <property type="entry name" value="ZnF_C2H2"/>
    <property type="match status" value="3"/>
</dbReference>
<feature type="region of interest" description="Disordered" evidence="2">
    <location>
        <begin position="227"/>
        <end position="277"/>
    </location>
</feature>
<dbReference type="PROSITE" id="PS50157">
    <property type="entry name" value="ZINC_FINGER_C2H2_2"/>
    <property type="match status" value="2"/>
</dbReference>
<keyword evidence="5" id="KW-1185">Reference proteome</keyword>
<sequence length="725" mass="78589">MSVTHHNTVSSNNTQQSRDKNRAIDTNSLEPPLRHSKIPAPRRNSALNLFDLESFSSSKLTPDILDPIAAGDAAQGTILFTGPDSDFEIDQIFDLSMLGDNDLMMQPENWLSTNHLAAGRSFGHPNITHNRQSSLSSLGSASTGPASPFSQSTSNPHIAVNDSIGDSFSTMSSFYDDPSFSLVKQGNAAAMPDGLYNQGHAAYNSNTLPMPNSSYGSLLALNRPRLGVSSSHSERGLQPPPDLSMSSNRSQPVSVASSIASNSPATPSLDQSDEDVRRQNGETIPASPVVANASEENSVPLLDGDINDENDECSRFFNDTVTYHATPKLNRTMTDIYSDELYNPSFAAMPTSAPLANTAQAASSSQDMYAQRLQQINNQHLSAASHQSPMSVGTPRERSPFRHNSPMAPAVNNDFGASAPTNLRFGTAPMQQQQQREITGQNALRSQMARSQGTSTPQTISPKDAVLDYRDSDADGDGEGFSLFAQTGQQSFPVGHINKVLPNMGQLYPNMANGNPIAPHYGFAPPQNNPGLQLTQPFYTAQRHAAPLERPMSTTRSPAPAIRPVASLAELSEPVPGSQRPGIVVNDGGTYTCTYHGCTQRFETPSLLQKHKREGHRQVSSMGSARRPDSPTAPQGLLNSQAGPHRCERINPSTGKPCNTIFSRPYDLTRHEDTIHNGRKQKVRCSLCTEEKTFSRADALTRHFRVCHPEVEFAGKHRKRGVHAS</sequence>
<protein>
    <recommendedName>
        <fullName evidence="3">C2H2-type domain-containing protein</fullName>
    </recommendedName>
</protein>
<keyword evidence="1" id="KW-0479">Metal-binding</keyword>
<dbReference type="PANTHER" id="PTHR46179:SF19">
    <property type="entry name" value="C2H2 FINGER DOMAIN TRANSCRIPTION FACTOR (EUROFUNG)-RELATED"/>
    <property type="match status" value="1"/>
</dbReference>
<feature type="region of interest" description="Disordered" evidence="2">
    <location>
        <begin position="1"/>
        <end position="40"/>
    </location>
</feature>
<dbReference type="InterPro" id="IPR051061">
    <property type="entry name" value="Zinc_finger_trans_reg"/>
</dbReference>
<evidence type="ECO:0000259" key="3">
    <source>
        <dbReference type="PROSITE" id="PS50157"/>
    </source>
</evidence>
<proteinExistence type="predicted"/>
<name>A0ABP0DI29_9PEZI</name>
<feature type="domain" description="C2H2-type" evidence="3">
    <location>
        <begin position="645"/>
        <end position="681"/>
    </location>
</feature>
<reference evidence="4 5" key="1">
    <citation type="submission" date="2024-01" db="EMBL/GenBank/DDBJ databases">
        <authorList>
            <person name="Allen C."/>
            <person name="Tagirdzhanova G."/>
        </authorList>
    </citation>
    <scope>NUCLEOTIDE SEQUENCE [LARGE SCALE GENOMIC DNA]</scope>
    <source>
        <strain evidence="4 5">CBS 573.63</strain>
    </source>
</reference>
<evidence type="ECO:0000256" key="2">
    <source>
        <dbReference type="SAM" id="MobiDB-lite"/>
    </source>
</evidence>